<dbReference type="Gene3D" id="2.40.33.20">
    <property type="entry name" value="PK beta-barrel domain-like"/>
    <property type="match status" value="1"/>
</dbReference>
<dbReference type="Pfam" id="PF03473">
    <property type="entry name" value="MOSC"/>
    <property type="match status" value="1"/>
</dbReference>
<dbReference type="InterPro" id="IPR005303">
    <property type="entry name" value="MOCOS_middle"/>
</dbReference>
<gene>
    <name evidence="2" type="ORF">CQW44_32405</name>
</gene>
<keyword evidence="3" id="KW-1185">Reference proteome</keyword>
<comment type="caution">
    <text evidence="2">The sequence shown here is derived from an EMBL/GenBank/DDBJ whole genome shotgun (WGS) entry which is preliminary data.</text>
</comment>
<proteinExistence type="predicted"/>
<sequence>MRTVTAVPGTVTALRRYPVKSMLGEALTDVRVGERGLAGDRMFAVLDAGGAIGSAKHPRKWEPLLRCHGRLTGPGAVRVELPDGTVLSAGAAELDARLSDLLGRQVSVSDKPPGHGALERAVPAYEGGLPDVLRATAAPDETGDLITSGRVAPGTFFDYGTVHLVTTASLRRLQQAYPAGDFDPRRFRPNLVIDLPGGPGFPEDTWPGATLRIGEALFRVTVPTPRCVVPTLRHGELPADPGIMRTVAREHRVPVLTLGPLSCVGVYLDVLQPGTVRKGDPVTMGAGE</sequence>
<reference evidence="2 3" key="1">
    <citation type="submission" date="2017-10" db="EMBL/GenBank/DDBJ databases">
        <title>Draft genome of actinobacteria isolated from guarana (Paullinia cupana (Mart.) Ducke.</title>
        <authorList>
            <person name="Siqueira K.A."/>
            <person name="Liotti R.G."/>
            <person name="Mendes T.A."/>
            <person name="Soares M.A."/>
        </authorList>
    </citation>
    <scope>NUCLEOTIDE SEQUENCE [LARGE SCALE GENOMIC DNA]</scope>
    <source>
        <strain evidence="2 3">199</strain>
    </source>
</reference>
<evidence type="ECO:0000313" key="3">
    <source>
        <dbReference type="Proteomes" id="UP000276379"/>
    </source>
</evidence>
<name>A0A426RYF8_9ACTN</name>
<accession>A0A426RYF8</accession>
<feature type="domain" description="MOSC" evidence="1">
    <location>
        <begin position="133"/>
        <end position="285"/>
    </location>
</feature>
<dbReference type="GO" id="GO:0003824">
    <property type="term" value="F:catalytic activity"/>
    <property type="evidence" value="ECO:0007669"/>
    <property type="project" value="InterPro"/>
</dbReference>
<protein>
    <submittedName>
        <fullName evidence="2">MOSC domain-containing protein</fullName>
    </submittedName>
</protein>
<dbReference type="AlphaFoldDB" id="A0A426RYF8"/>
<dbReference type="GO" id="GO:0030170">
    <property type="term" value="F:pyridoxal phosphate binding"/>
    <property type="evidence" value="ECO:0007669"/>
    <property type="project" value="InterPro"/>
</dbReference>
<dbReference type="InterPro" id="IPR011037">
    <property type="entry name" value="Pyrv_Knase-like_insert_dom_sf"/>
</dbReference>
<dbReference type="InterPro" id="IPR005302">
    <property type="entry name" value="MoCF_Sase_C"/>
</dbReference>
<dbReference type="SUPFAM" id="SSF50800">
    <property type="entry name" value="PK beta-barrel domain-like"/>
    <property type="match status" value="1"/>
</dbReference>
<dbReference type="GO" id="GO:0030151">
    <property type="term" value="F:molybdenum ion binding"/>
    <property type="evidence" value="ECO:0007669"/>
    <property type="project" value="InterPro"/>
</dbReference>
<evidence type="ECO:0000313" key="2">
    <source>
        <dbReference type="EMBL" id="RRQ80732.1"/>
    </source>
</evidence>
<dbReference type="RefSeq" id="WP_125214875.1">
    <property type="nucleotide sequence ID" value="NZ_PDES01000016.1"/>
</dbReference>
<dbReference type="PROSITE" id="PS51340">
    <property type="entry name" value="MOSC"/>
    <property type="match status" value="1"/>
</dbReference>
<dbReference type="EMBL" id="PDES01000016">
    <property type="protein sequence ID" value="RRQ80732.1"/>
    <property type="molecule type" value="Genomic_DNA"/>
</dbReference>
<evidence type="ECO:0000259" key="1">
    <source>
        <dbReference type="PROSITE" id="PS51340"/>
    </source>
</evidence>
<dbReference type="Proteomes" id="UP000276379">
    <property type="component" value="Unassembled WGS sequence"/>
</dbReference>
<dbReference type="Pfam" id="PF03476">
    <property type="entry name" value="MOSC_N"/>
    <property type="match status" value="1"/>
</dbReference>
<organism evidence="2 3">
    <name type="scientific">Streptomyces griseofuscus</name>
    <dbReference type="NCBI Taxonomy" id="146922"/>
    <lineage>
        <taxon>Bacteria</taxon>
        <taxon>Bacillati</taxon>
        <taxon>Actinomycetota</taxon>
        <taxon>Actinomycetes</taxon>
        <taxon>Kitasatosporales</taxon>
        <taxon>Streptomycetaceae</taxon>
        <taxon>Streptomyces</taxon>
    </lineage>
</organism>